<dbReference type="AlphaFoldDB" id="A0A9X1WZD5"/>
<evidence type="ECO:0000313" key="1">
    <source>
        <dbReference type="EMBL" id="MCJ8147393.1"/>
    </source>
</evidence>
<proteinExistence type="predicted"/>
<dbReference type="Proteomes" id="UP001139701">
    <property type="component" value="Unassembled WGS sequence"/>
</dbReference>
<dbReference type="EMBL" id="JAKUML010000021">
    <property type="protein sequence ID" value="MCJ8147393.1"/>
    <property type="molecule type" value="Genomic_DNA"/>
</dbReference>
<accession>A0A9X1WZD5</accession>
<evidence type="ECO:0000313" key="2">
    <source>
        <dbReference type="Proteomes" id="UP001139701"/>
    </source>
</evidence>
<sequence length="86" mass="10402">MNSPSIILDTQRSYTFAQKYNDFTEFEDLVNKEINNFKNWDLEHQKQAKQPKDFEVLDNVKQKISNLEQLENLRTIYAIVKYHIDY</sequence>
<dbReference type="RefSeq" id="WP_241573494.1">
    <property type="nucleotide sequence ID" value="NZ_JAKUML010000021.1"/>
</dbReference>
<protein>
    <submittedName>
        <fullName evidence="1">Uncharacterized protein</fullName>
    </submittedName>
</protein>
<organism evidence="1 2">
    <name type="scientific">Acinetobacter sedimenti</name>
    <dbReference type="NCBI Taxonomy" id="2919922"/>
    <lineage>
        <taxon>Bacteria</taxon>
        <taxon>Pseudomonadati</taxon>
        <taxon>Pseudomonadota</taxon>
        <taxon>Gammaproteobacteria</taxon>
        <taxon>Moraxellales</taxon>
        <taxon>Moraxellaceae</taxon>
        <taxon>Acinetobacter</taxon>
    </lineage>
</organism>
<name>A0A9X1WZD5_9GAMM</name>
<comment type="caution">
    <text evidence="1">The sequence shown here is derived from an EMBL/GenBank/DDBJ whole genome shotgun (WGS) entry which is preliminary data.</text>
</comment>
<gene>
    <name evidence="1" type="ORF">MKI79_10925</name>
</gene>
<reference evidence="1" key="1">
    <citation type="submission" date="2022-02" db="EMBL/GenBank/DDBJ databases">
        <title>Acinetobacter A3.8 sp. nov., isolated from Sediment (Zhairuo Island).</title>
        <authorList>
            <person name="Zheng K."/>
        </authorList>
    </citation>
    <scope>NUCLEOTIDE SEQUENCE</scope>
    <source>
        <strain evidence="1">A3.8</strain>
    </source>
</reference>
<keyword evidence="2" id="KW-1185">Reference proteome</keyword>